<dbReference type="Proteomes" id="UP001222325">
    <property type="component" value="Unassembled WGS sequence"/>
</dbReference>
<gene>
    <name evidence="2" type="ORF">B0H15DRAFT_818129</name>
</gene>
<dbReference type="AlphaFoldDB" id="A0AAD6XZU3"/>
<organism evidence="2 3">
    <name type="scientific">Mycena belliarum</name>
    <dbReference type="NCBI Taxonomy" id="1033014"/>
    <lineage>
        <taxon>Eukaryota</taxon>
        <taxon>Fungi</taxon>
        <taxon>Dikarya</taxon>
        <taxon>Basidiomycota</taxon>
        <taxon>Agaricomycotina</taxon>
        <taxon>Agaricomycetes</taxon>
        <taxon>Agaricomycetidae</taxon>
        <taxon>Agaricales</taxon>
        <taxon>Marasmiineae</taxon>
        <taxon>Mycenaceae</taxon>
        <taxon>Mycena</taxon>
    </lineage>
</organism>
<evidence type="ECO:0000313" key="2">
    <source>
        <dbReference type="EMBL" id="KAJ7099943.1"/>
    </source>
</evidence>
<dbReference type="PROSITE" id="PS52008">
    <property type="entry name" value="GH81"/>
    <property type="match status" value="1"/>
</dbReference>
<proteinExistence type="predicted"/>
<reference evidence="2" key="1">
    <citation type="submission" date="2023-03" db="EMBL/GenBank/DDBJ databases">
        <title>Massive genome expansion in bonnet fungi (Mycena s.s.) driven by repeated elements and novel gene families across ecological guilds.</title>
        <authorList>
            <consortium name="Lawrence Berkeley National Laboratory"/>
            <person name="Harder C.B."/>
            <person name="Miyauchi S."/>
            <person name="Viragh M."/>
            <person name="Kuo A."/>
            <person name="Thoen E."/>
            <person name="Andreopoulos B."/>
            <person name="Lu D."/>
            <person name="Skrede I."/>
            <person name="Drula E."/>
            <person name="Henrissat B."/>
            <person name="Morin E."/>
            <person name="Kohler A."/>
            <person name="Barry K."/>
            <person name="LaButti K."/>
            <person name="Morin E."/>
            <person name="Salamov A."/>
            <person name="Lipzen A."/>
            <person name="Mereny Z."/>
            <person name="Hegedus B."/>
            <person name="Baldrian P."/>
            <person name="Stursova M."/>
            <person name="Weitz H."/>
            <person name="Taylor A."/>
            <person name="Grigoriev I.V."/>
            <person name="Nagy L.G."/>
            <person name="Martin F."/>
            <person name="Kauserud H."/>
        </authorList>
    </citation>
    <scope>NUCLEOTIDE SEQUENCE</scope>
    <source>
        <strain evidence="2">CBHHK173m</strain>
    </source>
</reference>
<feature type="domain" description="Glycosyl hydrolase family 81 N-terminal" evidence="1">
    <location>
        <begin position="135"/>
        <end position="335"/>
    </location>
</feature>
<dbReference type="PANTHER" id="PTHR31983:SF0">
    <property type="entry name" value="GLUCAN ENDO-1,3-BETA-D-GLUCOSIDASE 2"/>
    <property type="match status" value="1"/>
</dbReference>
<dbReference type="Gene3D" id="2.70.98.30">
    <property type="entry name" value="Golgi alpha-mannosidase II, domain 4"/>
    <property type="match status" value="1"/>
</dbReference>
<accession>A0AAD6XZU3</accession>
<name>A0AAD6XZU3_9AGAR</name>
<dbReference type="InterPro" id="IPR040451">
    <property type="entry name" value="GH81_N"/>
</dbReference>
<evidence type="ECO:0000259" key="1">
    <source>
        <dbReference type="Pfam" id="PF03639"/>
    </source>
</evidence>
<dbReference type="Pfam" id="PF03639">
    <property type="entry name" value="Glyco_hydro_81"/>
    <property type="match status" value="1"/>
</dbReference>
<comment type="caution">
    <text evidence="2">The sequence shown here is derived from an EMBL/GenBank/DDBJ whole genome shotgun (WGS) entry which is preliminary data.</text>
</comment>
<dbReference type="EMBL" id="JARJCN010000006">
    <property type="protein sequence ID" value="KAJ7099943.1"/>
    <property type="molecule type" value="Genomic_DNA"/>
</dbReference>
<dbReference type="GO" id="GO:0052861">
    <property type="term" value="F:endo-1,3(4)-beta-glucanase activity"/>
    <property type="evidence" value="ECO:0007669"/>
    <property type="project" value="InterPro"/>
</dbReference>
<sequence length="341" mass="36717">MARHRLPYKCTTLGSSRAMAFLSCISASFYISLVAAAIGPIDSSRPSIPNGVVANTAPPGPFFQDFEPPFPTTGWWVGYAAPPQDSVVAGPFPYMSRALDTGIQFGISNTRTFDGASIIQNAQMDWEASYVQNPNTHTSHKATAWDTQSVTIKYFSPTGADFTTYLVPGSPYMTFDYNDATILFTSVNGNIRLINGRNVGLSAAVSVTGNKFTVTNSAGTYAIYSLGGPISLTASTSALMGSANFTGVIRFARITADYMSQAILDQHSRTYPTGVALDYTFSGDNATLSFAWNVVGDPSSLLHLSWPHHRKHLVNPTFAYGLSYTTKLKGCMKDIDGGVIR</sequence>
<dbReference type="InterPro" id="IPR005200">
    <property type="entry name" value="Endo-beta-glucanase"/>
</dbReference>
<protein>
    <recommendedName>
        <fullName evidence="1">Glycosyl hydrolase family 81 N-terminal domain-containing protein</fullName>
    </recommendedName>
</protein>
<dbReference type="PANTHER" id="PTHR31983">
    <property type="entry name" value="ENDO-1,3(4)-BETA-GLUCANASE 1"/>
    <property type="match status" value="1"/>
</dbReference>
<keyword evidence="3" id="KW-1185">Reference proteome</keyword>
<evidence type="ECO:0000313" key="3">
    <source>
        <dbReference type="Proteomes" id="UP001222325"/>
    </source>
</evidence>